<dbReference type="Pfam" id="PF13927">
    <property type="entry name" value="Ig_3"/>
    <property type="match status" value="5"/>
</dbReference>
<dbReference type="InterPro" id="IPR003599">
    <property type="entry name" value="Ig_sub"/>
</dbReference>
<keyword evidence="5" id="KW-0130">Cell adhesion</keyword>
<keyword evidence="8" id="KW-1015">Disulfide bond</keyword>
<dbReference type="FunFam" id="2.60.40.10:FF:000719">
    <property type="entry name" value="nephrin isoform X1"/>
    <property type="match status" value="1"/>
</dbReference>
<dbReference type="SMART" id="SM00408">
    <property type="entry name" value="IGc2"/>
    <property type="match status" value="8"/>
</dbReference>
<dbReference type="PROSITE" id="PS50835">
    <property type="entry name" value="IG_LIKE"/>
    <property type="match status" value="8"/>
</dbReference>
<feature type="signal peptide" evidence="12">
    <location>
        <begin position="1"/>
        <end position="20"/>
    </location>
</feature>
<dbReference type="InterPro" id="IPR036116">
    <property type="entry name" value="FN3_sf"/>
</dbReference>
<feature type="domain" description="Fibronectin type-III" evidence="14">
    <location>
        <begin position="1198"/>
        <end position="1296"/>
    </location>
</feature>
<reference evidence="15 16" key="1">
    <citation type="journal article" date="2022" name="Nat. Ecol. Evol.">
        <title>A masculinizing supergene underlies an exaggerated male reproductive morph in a spider.</title>
        <authorList>
            <person name="Hendrickx F."/>
            <person name="De Corte Z."/>
            <person name="Sonet G."/>
            <person name="Van Belleghem S.M."/>
            <person name="Kostlbacher S."/>
            <person name="Vangestel C."/>
        </authorList>
    </citation>
    <scope>NUCLEOTIDE SEQUENCE [LARGE SCALE GENOMIC DNA]</scope>
    <source>
        <strain evidence="15">W744_W776</strain>
    </source>
</reference>
<dbReference type="CDD" id="cd00063">
    <property type="entry name" value="FN3"/>
    <property type="match status" value="4"/>
</dbReference>
<dbReference type="SUPFAM" id="SSF49265">
    <property type="entry name" value="Fibronectin type III"/>
    <property type="match status" value="3"/>
</dbReference>
<keyword evidence="7 11" id="KW-0472">Membrane</keyword>
<feature type="domain" description="Fibronectin type-III" evidence="14">
    <location>
        <begin position="904"/>
        <end position="997"/>
    </location>
</feature>
<dbReference type="FunFam" id="2.60.40.10:FF:000028">
    <property type="entry name" value="Neuronal cell adhesion molecule"/>
    <property type="match status" value="1"/>
</dbReference>
<feature type="domain" description="Fibronectin type-III" evidence="14">
    <location>
        <begin position="1101"/>
        <end position="1194"/>
    </location>
</feature>
<dbReference type="InterPro" id="IPR036179">
    <property type="entry name" value="Ig-like_dom_sf"/>
</dbReference>
<dbReference type="FunFam" id="2.60.40.10:FF:000017">
    <property type="entry name" value="Down syndrome cell adhesion molecule b"/>
    <property type="match status" value="1"/>
</dbReference>
<dbReference type="SUPFAM" id="SSF48726">
    <property type="entry name" value="Immunoglobulin"/>
    <property type="match status" value="8"/>
</dbReference>
<evidence type="ECO:0000256" key="8">
    <source>
        <dbReference type="ARBA" id="ARBA00023157"/>
    </source>
</evidence>
<keyword evidence="2 11" id="KW-0812">Transmembrane</keyword>
<keyword evidence="6 11" id="KW-1133">Transmembrane helix</keyword>
<feature type="transmembrane region" description="Helical" evidence="11">
    <location>
        <begin position="1314"/>
        <end position="1336"/>
    </location>
</feature>
<dbReference type="InterPro" id="IPR003961">
    <property type="entry name" value="FN3_dom"/>
</dbReference>
<keyword evidence="3 12" id="KW-0732">Signal</keyword>
<dbReference type="FunFam" id="2.60.40.10:FF:000032">
    <property type="entry name" value="palladin isoform X1"/>
    <property type="match status" value="2"/>
</dbReference>
<dbReference type="GO" id="GO:0005886">
    <property type="term" value="C:plasma membrane"/>
    <property type="evidence" value="ECO:0007669"/>
    <property type="project" value="UniProtKB-SubCell"/>
</dbReference>
<dbReference type="PANTHER" id="PTHR44170">
    <property type="entry name" value="PROTEIN SIDEKICK"/>
    <property type="match status" value="1"/>
</dbReference>
<name>A0AAV6VRC5_9ARAC</name>
<keyword evidence="16" id="KW-1185">Reference proteome</keyword>
<evidence type="ECO:0000256" key="12">
    <source>
        <dbReference type="SAM" id="SignalP"/>
    </source>
</evidence>
<protein>
    <recommendedName>
        <fullName evidence="17">Down syndrome cell adhesion molecule-like protein Dscam2</fullName>
    </recommendedName>
</protein>
<accession>A0AAV6VRC5</accession>
<feature type="domain" description="Ig-like" evidence="13">
    <location>
        <begin position="609"/>
        <end position="700"/>
    </location>
</feature>
<evidence type="ECO:0000313" key="16">
    <source>
        <dbReference type="Proteomes" id="UP000827092"/>
    </source>
</evidence>
<feature type="domain" description="Ig-like" evidence="13">
    <location>
        <begin position="235"/>
        <end position="323"/>
    </location>
</feature>
<dbReference type="FunFam" id="2.60.40.10:FF:000104">
    <property type="entry name" value="Down syndrome cell adhesion molecule b"/>
    <property type="match status" value="1"/>
</dbReference>
<evidence type="ECO:0000259" key="14">
    <source>
        <dbReference type="PROSITE" id="PS50853"/>
    </source>
</evidence>
<feature type="region of interest" description="Disordered" evidence="10">
    <location>
        <begin position="1467"/>
        <end position="1490"/>
    </location>
</feature>
<dbReference type="Proteomes" id="UP000827092">
    <property type="component" value="Unassembled WGS sequence"/>
</dbReference>
<dbReference type="PROSITE" id="PS50853">
    <property type="entry name" value="FN3"/>
    <property type="match status" value="4"/>
</dbReference>
<dbReference type="PANTHER" id="PTHR44170:SF56">
    <property type="entry name" value="FIBRONECTIN TYPE-III DOMAIN-CONTAINING PROTEIN"/>
    <property type="match status" value="1"/>
</dbReference>
<dbReference type="Pfam" id="PF25059">
    <property type="entry name" value="FN3_DSCAM-DSCAML_C"/>
    <property type="match status" value="1"/>
</dbReference>
<organism evidence="15 16">
    <name type="scientific">Oedothorax gibbosus</name>
    <dbReference type="NCBI Taxonomy" id="931172"/>
    <lineage>
        <taxon>Eukaryota</taxon>
        <taxon>Metazoa</taxon>
        <taxon>Ecdysozoa</taxon>
        <taxon>Arthropoda</taxon>
        <taxon>Chelicerata</taxon>
        <taxon>Arachnida</taxon>
        <taxon>Araneae</taxon>
        <taxon>Araneomorphae</taxon>
        <taxon>Entelegynae</taxon>
        <taxon>Araneoidea</taxon>
        <taxon>Linyphiidae</taxon>
        <taxon>Erigoninae</taxon>
        <taxon>Oedothorax</taxon>
    </lineage>
</organism>
<comment type="subcellular location">
    <subcellularLocation>
        <location evidence="1">Membrane</location>
        <topology evidence="1">Single-pass type I membrane protein</topology>
    </subcellularLocation>
</comment>
<dbReference type="FunFam" id="2.60.40.10:FF:000333">
    <property type="entry name" value="Down syndrome cell adhesion molecule"/>
    <property type="match status" value="1"/>
</dbReference>
<dbReference type="InterPro" id="IPR003598">
    <property type="entry name" value="Ig_sub2"/>
</dbReference>
<keyword evidence="4" id="KW-0677">Repeat</keyword>
<feature type="domain" description="Fibronectin type-III" evidence="14">
    <location>
        <begin position="1002"/>
        <end position="1099"/>
    </location>
</feature>
<dbReference type="EMBL" id="JAFNEN010000036">
    <property type="protein sequence ID" value="KAG8198710.1"/>
    <property type="molecule type" value="Genomic_DNA"/>
</dbReference>
<keyword evidence="9" id="KW-0393">Immunoglobulin domain</keyword>
<dbReference type="GO" id="GO:0030154">
    <property type="term" value="P:cell differentiation"/>
    <property type="evidence" value="ECO:0007669"/>
    <property type="project" value="UniProtKB-ARBA"/>
</dbReference>
<dbReference type="Pfam" id="PF00041">
    <property type="entry name" value="fn3"/>
    <property type="match status" value="3"/>
</dbReference>
<evidence type="ECO:0008006" key="17">
    <source>
        <dbReference type="Google" id="ProtNLM"/>
    </source>
</evidence>
<dbReference type="PRINTS" id="PR00014">
    <property type="entry name" value="FNTYPEIII"/>
</dbReference>
<sequence length="1540" mass="170992">MKSGEAIFGLLYLWIGAVHTIDVQLRGPRFTIEPTSRAEFSNSSGTAIPCAADGRPLPIITWVKNEGQVIQDILGLRHVRHDGSLVFSPFSPDEYRADVHTATYRCVATNSVGAIASRDVNVRAVVNQKYEIHLFDEFILKGNMAVLRCPVPSFVSDYVRVTSWERVDGFLITPGIISGKYGMLENGDLYFRDSSERDAAYSFRCHTENLITREKKVSTNYSKIIVTEPHHNQPPRITRRSTRIRATAGHRTTLTCVAQGHPTPIYKWTRSIAGQRSMADLDSSIRQEGGVLIFTKVGRSDAGRYSCHASNSVGEDRADMELIVEEPLRVSIAPQELQLDVGRSALFNCSVEGYPVGNVVWKKDTKFITSNSRVQFPTPTSLQLRQLKRQDSGMYQCFVHRDSGSSQAAARLVIGDLAAQFKLAFPEKTVRPGSFVSLICIATGNPAPQVKWTLDDIWTLSTRPGVLVSTYLSNGGDVISYVNITSADVTDSGVYTCTAFNEAGKATHSRRLNVFGSLFIRPLNNLTALAGGTFRVMCPFGGYPFDSIVWKRDNRVLPSNQRQHVFQNGTLVISEVQPEVDDGRYSCEVRSQQGSPVSRTFRIAIRTGPKIASFSFRDNLHEGMRTAVTCIVTAGDGPLTTSWLKNGQPLEDEADTLIVYADEGFVSTLTLKNLVYRHNGNYTCVARNDVAEGSHSATLTVKVPPRWIIEPSDISAVSGRPAKIDCQADGVPLPHVRWKVSTGEPPEKFKTIVSSSHVHILVNGSLNFQSVETSDDGYYLCEANNGVGTGLSTVVRLSVHSAPQFHSKYAMITARRGERTVMECRALGDKPMSFSWKKNGITLDPLIETRYSQLSEETPLGGQSRLTIEKVEKKDSALFTCAALNDYGDDSKNMQLTIQDIPDAPMSTEVHDVSSRSVRLSWSKPFDGNSPITHYTVMWRQIGGQNTGGPLTVPGAETTLVIRGLKPKNRYFFRVKCENSLGESQFGAEVAVTTLEEPPRRAPHGIRATSISSRSINVTWQISRDDEPDSIDGYYVGYNSHSKSEPYNFKATNATLANSQSFVIIGLSPITDYSVIVQAFNGRGAGPPSEPVIVRTLEFDRPATPIIKTYYATAKTIKLSWEPPSAPNSPVSGYILNHKMDGRDWHEVHLNGDRNSYTLHDLQCGTSYSFYLVAFNSAGHGNASEIISAKTDGTAPITPDKDRLLTVNSTSVCINLNSWHNGGCPISFFVIQYRSSGIHEWTLVSNNIIPEQQNITITDLAPGSWYNLLITARNDAGTTDSEYIFATLTLTGEHPPRPSEVSDINSAFYRHLTITVPVVSSIIVLIVVLCAVCFITRRRTTDRVQRMPEGVDGNDPIKPENVPLSVTYDSTQEPTYYPAPYASSRVPSYTEHCIQNTNVNQKNMGTFGSARSGYTYDIPYPPRRSEKGEGKYEAPAIYFPAYHHTGIEIRSRRDRVIYSVSERNRRKQEKKRSWRDSGDGSSSTDTENEDILFAVQSTEERVFRDEARESETECDRLWKTYESCQYEDTKRWQAEHAVLS</sequence>
<dbReference type="Gene3D" id="2.60.40.10">
    <property type="entry name" value="Immunoglobulins"/>
    <property type="match status" value="13"/>
</dbReference>
<dbReference type="Pfam" id="PF07679">
    <property type="entry name" value="I-set"/>
    <property type="match status" value="2"/>
</dbReference>
<dbReference type="InterPro" id="IPR056754">
    <property type="entry name" value="DSCAM/DSCAML_C"/>
</dbReference>
<dbReference type="CDD" id="cd00096">
    <property type="entry name" value="Ig"/>
    <property type="match status" value="1"/>
</dbReference>
<comment type="caution">
    <text evidence="15">The sequence shown here is derived from an EMBL/GenBank/DDBJ whole genome shotgun (WGS) entry which is preliminary data.</text>
</comment>
<evidence type="ECO:0000256" key="11">
    <source>
        <dbReference type="SAM" id="Phobius"/>
    </source>
</evidence>
<evidence type="ECO:0000256" key="2">
    <source>
        <dbReference type="ARBA" id="ARBA00022692"/>
    </source>
</evidence>
<evidence type="ECO:0000256" key="10">
    <source>
        <dbReference type="SAM" id="MobiDB-lite"/>
    </source>
</evidence>
<dbReference type="FunFam" id="2.60.40.10:FF:000678">
    <property type="entry name" value="Down syndrome cell adhesion molecule-like protein Dscam2"/>
    <property type="match status" value="1"/>
</dbReference>
<evidence type="ECO:0000256" key="1">
    <source>
        <dbReference type="ARBA" id="ARBA00004479"/>
    </source>
</evidence>
<feature type="domain" description="Ig-like" evidence="13">
    <location>
        <begin position="516"/>
        <end position="598"/>
    </location>
</feature>
<dbReference type="SMART" id="SM00060">
    <property type="entry name" value="FN3"/>
    <property type="match status" value="4"/>
</dbReference>
<dbReference type="InterPro" id="IPR013783">
    <property type="entry name" value="Ig-like_fold"/>
</dbReference>
<dbReference type="GO" id="GO:0009653">
    <property type="term" value="P:anatomical structure morphogenesis"/>
    <property type="evidence" value="ECO:0007669"/>
    <property type="project" value="UniProtKB-ARBA"/>
</dbReference>
<feature type="chain" id="PRO_5043820838" description="Down syndrome cell adhesion molecule-like protein Dscam2" evidence="12">
    <location>
        <begin position="21"/>
        <end position="1540"/>
    </location>
</feature>
<gene>
    <name evidence="15" type="ORF">JTE90_023480</name>
</gene>
<evidence type="ECO:0000259" key="13">
    <source>
        <dbReference type="PROSITE" id="PS50835"/>
    </source>
</evidence>
<evidence type="ECO:0000256" key="3">
    <source>
        <dbReference type="ARBA" id="ARBA00022729"/>
    </source>
</evidence>
<evidence type="ECO:0000313" key="15">
    <source>
        <dbReference type="EMBL" id="KAG8198710.1"/>
    </source>
</evidence>
<dbReference type="GO" id="GO:0098609">
    <property type="term" value="P:cell-cell adhesion"/>
    <property type="evidence" value="ECO:0007669"/>
    <property type="project" value="TreeGrafter"/>
</dbReference>
<evidence type="ECO:0000256" key="4">
    <source>
        <dbReference type="ARBA" id="ARBA00022737"/>
    </source>
</evidence>
<feature type="domain" description="Ig-like" evidence="13">
    <location>
        <begin position="705"/>
        <end position="798"/>
    </location>
</feature>
<feature type="domain" description="Ig-like" evidence="13">
    <location>
        <begin position="419"/>
        <end position="513"/>
    </location>
</feature>
<feature type="domain" description="Ig-like" evidence="13">
    <location>
        <begin position="28"/>
        <end position="121"/>
    </location>
</feature>
<dbReference type="CDD" id="cd20958">
    <property type="entry name" value="IgI_5_Dscam"/>
    <property type="match status" value="1"/>
</dbReference>
<proteinExistence type="predicted"/>
<evidence type="ECO:0000256" key="7">
    <source>
        <dbReference type="ARBA" id="ARBA00023136"/>
    </source>
</evidence>
<feature type="domain" description="Ig-like" evidence="13">
    <location>
        <begin position="803"/>
        <end position="897"/>
    </location>
</feature>
<feature type="domain" description="Ig-like" evidence="13">
    <location>
        <begin position="327"/>
        <end position="413"/>
    </location>
</feature>
<dbReference type="SMART" id="SM00409">
    <property type="entry name" value="IG"/>
    <property type="match status" value="9"/>
</dbReference>
<evidence type="ECO:0000256" key="5">
    <source>
        <dbReference type="ARBA" id="ARBA00022889"/>
    </source>
</evidence>
<dbReference type="InterPro" id="IPR013098">
    <property type="entry name" value="Ig_I-set"/>
</dbReference>
<evidence type="ECO:0000256" key="9">
    <source>
        <dbReference type="ARBA" id="ARBA00023319"/>
    </source>
</evidence>
<dbReference type="InterPro" id="IPR007110">
    <property type="entry name" value="Ig-like_dom"/>
</dbReference>
<evidence type="ECO:0000256" key="6">
    <source>
        <dbReference type="ARBA" id="ARBA00022989"/>
    </source>
</evidence>